<comment type="caution">
    <text evidence="2">The sequence shown here is derived from an EMBL/GenBank/DDBJ whole genome shotgun (WGS) entry which is preliminary data.</text>
</comment>
<dbReference type="OrthoDB" id="694455at2759"/>
<keyword evidence="3" id="KW-1185">Reference proteome</keyword>
<gene>
    <name evidence="2" type="ORF">Cgig2_032987</name>
</gene>
<dbReference type="PANTHER" id="PTHR36607">
    <property type="entry name" value="1,2-DIHYDROXY-3-KETO-5-METHYLTHIOPENTENE DIOXYGENASE 4"/>
    <property type="match status" value="1"/>
</dbReference>
<protein>
    <recommendedName>
        <fullName evidence="1">Aminotransferase-like plant mobile domain-containing protein</fullName>
    </recommendedName>
</protein>
<dbReference type="Proteomes" id="UP001153076">
    <property type="component" value="Unassembled WGS sequence"/>
</dbReference>
<evidence type="ECO:0000259" key="1">
    <source>
        <dbReference type="Pfam" id="PF10536"/>
    </source>
</evidence>
<evidence type="ECO:0000313" key="3">
    <source>
        <dbReference type="Proteomes" id="UP001153076"/>
    </source>
</evidence>
<dbReference type="Pfam" id="PF10536">
    <property type="entry name" value="PMD"/>
    <property type="match status" value="1"/>
</dbReference>
<proteinExistence type="predicted"/>
<evidence type="ECO:0000313" key="2">
    <source>
        <dbReference type="EMBL" id="KAJ8429201.1"/>
    </source>
</evidence>
<reference evidence="2" key="1">
    <citation type="submission" date="2022-04" db="EMBL/GenBank/DDBJ databases">
        <title>Carnegiea gigantea Genome sequencing and assembly v2.</title>
        <authorList>
            <person name="Copetti D."/>
            <person name="Sanderson M.J."/>
            <person name="Burquez A."/>
            <person name="Wojciechowski M.F."/>
        </authorList>
    </citation>
    <scope>NUCLEOTIDE SEQUENCE</scope>
    <source>
        <strain evidence="2">SGP5-SGP5p</strain>
        <tissue evidence="2">Aerial part</tissue>
    </source>
</reference>
<dbReference type="PANTHER" id="PTHR36607:SF20">
    <property type="entry name" value="AMINOTRANSFERASE-LIKE PLANT MOBILE DOMAIN-CONTAINING PROTEIN"/>
    <property type="match status" value="1"/>
</dbReference>
<dbReference type="EMBL" id="JAKOGI010000923">
    <property type="protein sequence ID" value="KAJ8429201.1"/>
    <property type="molecule type" value="Genomic_DNA"/>
</dbReference>
<accession>A0A9Q1JQM9</accession>
<dbReference type="AlphaFoldDB" id="A0A9Q1JQM9"/>
<organism evidence="2 3">
    <name type="scientific">Carnegiea gigantea</name>
    <dbReference type="NCBI Taxonomy" id="171969"/>
    <lineage>
        <taxon>Eukaryota</taxon>
        <taxon>Viridiplantae</taxon>
        <taxon>Streptophyta</taxon>
        <taxon>Embryophyta</taxon>
        <taxon>Tracheophyta</taxon>
        <taxon>Spermatophyta</taxon>
        <taxon>Magnoliopsida</taxon>
        <taxon>eudicotyledons</taxon>
        <taxon>Gunneridae</taxon>
        <taxon>Pentapetalae</taxon>
        <taxon>Caryophyllales</taxon>
        <taxon>Cactineae</taxon>
        <taxon>Cactaceae</taxon>
        <taxon>Cactoideae</taxon>
        <taxon>Echinocereeae</taxon>
        <taxon>Carnegiea</taxon>
    </lineage>
</organism>
<dbReference type="InterPro" id="IPR019557">
    <property type="entry name" value="AminoTfrase-like_pln_mobile"/>
</dbReference>
<sequence>MEELRFKMDKNVTTGLIIDIQTPCKVRIKQGILLYRRNDENKCVNVSKDYENYFNATFVKKVNTECRGPEIYPAEEEFYPTLHWLLIGRRNWGSTFQFRDRSTFMIGAGIFGVVGVSQFPYHFDANAFCELWGLLTNTLHRGAGEIEVLPILGATYEEFLPPNKDLTGHNKYPATVVEMLRIHAKLCRFHKKFETQKKSPLRISCQERIADLNVTAKGELPAFLAFWLSCFVLPHGKEVIRPEAFVMAALMASGQRISLAPTVLGYIYHDLGDATSDPDHPGKANTIFPSYYVIGWLAELFPCFYRRRLDSNCPGDFPTLFVTLDCLEANFLYPKLDTFSEMGDIFSPELALIVRTLVMGET</sequence>
<name>A0A9Q1JQM9_9CARY</name>
<feature type="domain" description="Aminotransferase-like plant mobile" evidence="1">
    <location>
        <begin position="178"/>
        <end position="277"/>
    </location>
</feature>